<dbReference type="SUPFAM" id="SSF109604">
    <property type="entry name" value="HD-domain/PDEase-like"/>
    <property type="match status" value="1"/>
</dbReference>
<dbReference type="InterPro" id="IPR039356">
    <property type="entry name" value="YfbR/HDDC2"/>
</dbReference>
<dbReference type="InterPro" id="IPR003607">
    <property type="entry name" value="HD/PDEase_dom"/>
</dbReference>
<dbReference type="EMBL" id="VSSQ01011218">
    <property type="protein sequence ID" value="MPM46291.1"/>
    <property type="molecule type" value="Genomic_DNA"/>
</dbReference>
<gene>
    <name evidence="9" type="ORF">SDC9_92989</name>
</gene>
<name>A0A645A223_9ZZZZ</name>
<sequence length="198" mass="22946">MQANDLLKQISFIKEIDKLKYIQRKTKLFNSDRHENDAEHSWHLAMMALVLAEHSNRPVDILKVVKMVLIHDIVEIDAGDTFLYDTLKNHTNTREELAAAKRIFGLLPEKQAEEFVEIWKEFEDGITDEAKFAKSMDRFEPLLQNTSNNGGTWTEFNVDYQKVYDKKKAIKDGSASIWDYAENLINESVEKGILKKTP</sequence>
<proteinExistence type="predicted"/>
<dbReference type="Pfam" id="PF13023">
    <property type="entry name" value="HD_3"/>
    <property type="match status" value="1"/>
</dbReference>
<feature type="domain" description="HD/PDEase" evidence="8">
    <location>
        <begin position="33"/>
        <end position="151"/>
    </location>
</feature>
<evidence type="ECO:0000256" key="7">
    <source>
        <dbReference type="ARBA" id="ARBA00022801"/>
    </source>
</evidence>
<dbReference type="GO" id="GO:0046872">
    <property type="term" value="F:metal ion binding"/>
    <property type="evidence" value="ECO:0007669"/>
    <property type="project" value="UniProtKB-KW"/>
</dbReference>
<comment type="catalytic activity">
    <reaction evidence="1">
        <text>a 2'-deoxyribonucleoside 5'-phosphate + H2O = a 2'-deoxyribonucleoside + phosphate</text>
        <dbReference type="Rhea" id="RHEA:36167"/>
        <dbReference type="ChEBI" id="CHEBI:15377"/>
        <dbReference type="ChEBI" id="CHEBI:18274"/>
        <dbReference type="ChEBI" id="CHEBI:43474"/>
        <dbReference type="ChEBI" id="CHEBI:65317"/>
        <dbReference type="EC" id="3.1.3.89"/>
    </reaction>
</comment>
<dbReference type="PANTHER" id="PTHR11845:SF13">
    <property type="entry name" value="5'-DEOXYNUCLEOTIDASE HDDC2"/>
    <property type="match status" value="1"/>
</dbReference>
<organism evidence="9">
    <name type="scientific">bioreactor metagenome</name>
    <dbReference type="NCBI Taxonomy" id="1076179"/>
    <lineage>
        <taxon>unclassified sequences</taxon>
        <taxon>metagenomes</taxon>
        <taxon>ecological metagenomes</taxon>
    </lineage>
</organism>
<dbReference type="GO" id="GO:0002953">
    <property type="term" value="F:5'-deoxynucleotidase activity"/>
    <property type="evidence" value="ECO:0007669"/>
    <property type="project" value="UniProtKB-EC"/>
</dbReference>
<dbReference type="InterPro" id="IPR006674">
    <property type="entry name" value="HD_domain"/>
</dbReference>
<comment type="cofactor">
    <cofactor evidence="2">
        <name>Mn(2+)</name>
        <dbReference type="ChEBI" id="CHEBI:29035"/>
    </cofactor>
</comment>
<protein>
    <recommendedName>
        <fullName evidence="5">5'-deoxynucleotidase</fullName>
        <ecNumber evidence="5">3.1.3.89</ecNumber>
    </recommendedName>
</protein>
<evidence type="ECO:0000256" key="5">
    <source>
        <dbReference type="ARBA" id="ARBA00012964"/>
    </source>
</evidence>
<comment type="cofactor">
    <cofactor evidence="3">
        <name>Co(2+)</name>
        <dbReference type="ChEBI" id="CHEBI:48828"/>
    </cofactor>
</comment>
<accession>A0A645A223</accession>
<keyword evidence="7" id="KW-0378">Hydrolase</keyword>
<dbReference type="Gene3D" id="1.10.3210.10">
    <property type="entry name" value="Hypothetical protein af1432"/>
    <property type="match status" value="1"/>
</dbReference>
<evidence type="ECO:0000256" key="3">
    <source>
        <dbReference type="ARBA" id="ARBA00001941"/>
    </source>
</evidence>
<dbReference type="AlphaFoldDB" id="A0A645A223"/>
<evidence type="ECO:0000313" key="9">
    <source>
        <dbReference type="EMBL" id="MPM46291.1"/>
    </source>
</evidence>
<evidence type="ECO:0000256" key="2">
    <source>
        <dbReference type="ARBA" id="ARBA00001936"/>
    </source>
</evidence>
<evidence type="ECO:0000256" key="6">
    <source>
        <dbReference type="ARBA" id="ARBA00022723"/>
    </source>
</evidence>
<comment type="subunit">
    <text evidence="4">Homodimer.</text>
</comment>
<dbReference type="PANTHER" id="PTHR11845">
    <property type="entry name" value="5'-DEOXYNUCLEOTIDASE HDDC2"/>
    <property type="match status" value="1"/>
</dbReference>
<reference evidence="9" key="1">
    <citation type="submission" date="2019-08" db="EMBL/GenBank/DDBJ databases">
        <authorList>
            <person name="Kucharzyk K."/>
            <person name="Murdoch R.W."/>
            <person name="Higgins S."/>
            <person name="Loffler F."/>
        </authorList>
    </citation>
    <scope>NUCLEOTIDE SEQUENCE</scope>
</reference>
<dbReference type="SMART" id="SM00471">
    <property type="entry name" value="HDc"/>
    <property type="match status" value="1"/>
</dbReference>
<dbReference type="GO" id="GO:0005737">
    <property type="term" value="C:cytoplasm"/>
    <property type="evidence" value="ECO:0007669"/>
    <property type="project" value="TreeGrafter"/>
</dbReference>
<comment type="caution">
    <text evidence="9">The sequence shown here is derived from an EMBL/GenBank/DDBJ whole genome shotgun (WGS) entry which is preliminary data.</text>
</comment>
<keyword evidence="6" id="KW-0479">Metal-binding</keyword>
<evidence type="ECO:0000256" key="1">
    <source>
        <dbReference type="ARBA" id="ARBA00001638"/>
    </source>
</evidence>
<evidence type="ECO:0000259" key="8">
    <source>
        <dbReference type="SMART" id="SM00471"/>
    </source>
</evidence>
<evidence type="ECO:0000256" key="4">
    <source>
        <dbReference type="ARBA" id="ARBA00011738"/>
    </source>
</evidence>
<dbReference type="EC" id="3.1.3.89" evidence="5"/>